<dbReference type="InterPro" id="IPR029071">
    <property type="entry name" value="Ubiquitin-like_domsf"/>
</dbReference>
<organism evidence="4 5">
    <name type="scientific">Dispira parvispora</name>
    <dbReference type="NCBI Taxonomy" id="1520584"/>
    <lineage>
        <taxon>Eukaryota</taxon>
        <taxon>Fungi</taxon>
        <taxon>Fungi incertae sedis</taxon>
        <taxon>Zoopagomycota</taxon>
        <taxon>Kickxellomycotina</taxon>
        <taxon>Dimargaritomycetes</taxon>
        <taxon>Dimargaritales</taxon>
        <taxon>Dimargaritaceae</taxon>
        <taxon>Dispira</taxon>
    </lineage>
</organism>
<dbReference type="GO" id="GO:0031593">
    <property type="term" value="F:polyubiquitin modification-dependent protein binding"/>
    <property type="evidence" value="ECO:0007669"/>
    <property type="project" value="TreeGrafter"/>
</dbReference>
<feature type="compositionally biased region" description="Low complexity" evidence="1">
    <location>
        <begin position="514"/>
        <end position="523"/>
    </location>
</feature>
<dbReference type="Gene3D" id="3.10.20.90">
    <property type="entry name" value="Phosphatidylinositol 3-kinase Catalytic Subunit, Chain A, domain 1"/>
    <property type="match status" value="1"/>
</dbReference>
<dbReference type="Gene3D" id="1.10.8.10">
    <property type="entry name" value="DNA helicase RuvA subunit, C-terminal domain"/>
    <property type="match status" value="1"/>
</dbReference>
<dbReference type="EMBL" id="JANBPY010002734">
    <property type="protein sequence ID" value="KAJ1953890.1"/>
    <property type="molecule type" value="Genomic_DNA"/>
</dbReference>
<dbReference type="InterPro" id="IPR015496">
    <property type="entry name" value="Ubiquilin"/>
</dbReference>
<proteinExistence type="predicted"/>
<feature type="region of interest" description="Disordered" evidence="1">
    <location>
        <begin position="232"/>
        <end position="524"/>
    </location>
</feature>
<feature type="compositionally biased region" description="Pro residues" evidence="1">
    <location>
        <begin position="426"/>
        <end position="450"/>
    </location>
</feature>
<feature type="compositionally biased region" description="Low complexity" evidence="1">
    <location>
        <begin position="260"/>
        <end position="275"/>
    </location>
</feature>
<evidence type="ECO:0000259" key="3">
    <source>
        <dbReference type="PROSITE" id="PS50053"/>
    </source>
</evidence>
<dbReference type="PANTHER" id="PTHR10677">
    <property type="entry name" value="UBIQUILIN"/>
    <property type="match status" value="1"/>
</dbReference>
<gene>
    <name evidence="4" type="ORF">IWQ62_005889</name>
</gene>
<dbReference type="SUPFAM" id="SSF46934">
    <property type="entry name" value="UBA-like"/>
    <property type="match status" value="1"/>
</dbReference>
<protein>
    <submittedName>
        <fullName evidence="4">Uncharacterized protein</fullName>
    </submittedName>
</protein>
<feature type="compositionally biased region" description="Low complexity" evidence="1">
    <location>
        <begin position="311"/>
        <end position="324"/>
    </location>
</feature>
<dbReference type="GO" id="GO:0005829">
    <property type="term" value="C:cytosol"/>
    <property type="evidence" value="ECO:0007669"/>
    <property type="project" value="TreeGrafter"/>
</dbReference>
<dbReference type="SUPFAM" id="SSF54236">
    <property type="entry name" value="Ubiquitin-like"/>
    <property type="match status" value="1"/>
</dbReference>
<reference evidence="4" key="1">
    <citation type="submission" date="2022-07" db="EMBL/GenBank/DDBJ databases">
        <title>Phylogenomic reconstructions and comparative analyses of Kickxellomycotina fungi.</title>
        <authorList>
            <person name="Reynolds N.K."/>
            <person name="Stajich J.E."/>
            <person name="Barry K."/>
            <person name="Grigoriev I.V."/>
            <person name="Crous P."/>
            <person name="Smith M.E."/>
        </authorList>
    </citation>
    <scope>NUCLEOTIDE SEQUENCE</scope>
    <source>
        <strain evidence="4">RSA 1196</strain>
    </source>
</reference>
<dbReference type="GO" id="GO:0006511">
    <property type="term" value="P:ubiquitin-dependent protein catabolic process"/>
    <property type="evidence" value="ECO:0007669"/>
    <property type="project" value="TreeGrafter"/>
</dbReference>
<name>A0A9W8E0L1_9FUNG</name>
<feature type="domain" description="UBA" evidence="2">
    <location>
        <begin position="527"/>
        <end position="571"/>
    </location>
</feature>
<dbReference type="SMART" id="SM00213">
    <property type="entry name" value="UBQ"/>
    <property type="match status" value="1"/>
</dbReference>
<feature type="compositionally biased region" description="Polar residues" evidence="1">
    <location>
        <begin position="241"/>
        <end position="258"/>
    </location>
</feature>
<dbReference type="OrthoDB" id="267397at2759"/>
<dbReference type="PROSITE" id="PS50030">
    <property type="entry name" value="UBA"/>
    <property type="match status" value="1"/>
</dbReference>
<dbReference type="AlphaFoldDB" id="A0A9W8E0L1"/>
<dbReference type="PROSITE" id="PS50053">
    <property type="entry name" value="UBIQUITIN_2"/>
    <property type="match status" value="1"/>
</dbReference>
<dbReference type="Pfam" id="PF23195">
    <property type="entry name" value="UBQLN1"/>
    <property type="match status" value="1"/>
</dbReference>
<dbReference type="CDD" id="cd14399">
    <property type="entry name" value="UBA_PLICs"/>
    <property type="match status" value="1"/>
</dbReference>
<dbReference type="SMART" id="SM00165">
    <property type="entry name" value="UBA"/>
    <property type="match status" value="1"/>
</dbReference>
<feature type="domain" description="Ubiquitin-like" evidence="3">
    <location>
        <begin position="11"/>
        <end position="83"/>
    </location>
</feature>
<dbReference type="InterPro" id="IPR015940">
    <property type="entry name" value="UBA"/>
</dbReference>
<evidence type="ECO:0000256" key="1">
    <source>
        <dbReference type="SAM" id="MobiDB-lite"/>
    </source>
</evidence>
<evidence type="ECO:0000259" key="2">
    <source>
        <dbReference type="PROSITE" id="PS50030"/>
    </source>
</evidence>
<dbReference type="InterPro" id="IPR000626">
    <property type="entry name" value="Ubiquitin-like_dom"/>
</dbReference>
<comment type="caution">
    <text evidence="4">The sequence shown here is derived from an EMBL/GenBank/DDBJ whole genome shotgun (WGS) entry which is preliminary data.</text>
</comment>
<evidence type="ECO:0000313" key="5">
    <source>
        <dbReference type="Proteomes" id="UP001150925"/>
    </source>
</evidence>
<dbReference type="Pfam" id="PF00240">
    <property type="entry name" value="ubiquitin"/>
    <property type="match status" value="1"/>
</dbReference>
<sequence>MSSDSSDEGTLSIRIRLTTGDQFTVQNMSETSRMSDLRDRCAEHTSIPPEAMRFVFAGKILDMDQTLDHYHISDGSTVRLVRRPDMPESTAGDSTVPTAGNPKVVDHERFELQRVRGQMMFYNIFSNPELRDLFLKANPAIERLFDNNPELARAIMDPFTQEQSRLVSQNPSVMREIHRNNDRAMANLEMMPGGYNQLLSMYRSFQEPMENACTPQRPSTDELNEQFARDLRVTQPDKSDVNQSPLPNPWTQRQTSNPFRLLGLSPPGGLSPRSPFTNSSHDLPSKSDRTPRSRSVGPESSGFPPPPPFFGPGAMPPQNSSSSRMPPPRSSLHLFRPNIPSPSDDHPPPSSGATPTMYPPPRPAHLAALDALLGNPGDAWRPSLSQGSHRDRSTDTSSSAAPAQGNAPSIRPRTPFAQGWLSPFSPAMPPLPSVVTPRPLPFQTPPPPPSSSSSSQPVDQLETQSHLAREPLPNVIAPSTTHILPSDEQRSTPLPVSDSRSSIETTSPPPPSSQTPDSPIDSSGLSKLEKQYETQLKMMKSMGFTNQTLNIRALLAAGGDVHSAIEWLLQKDGL</sequence>
<evidence type="ECO:0000313" key="4">
    <source>
        <dbReference type="EMBL" id="KAJ1953890.1"/>
    </source>
</evidence>
<keyword evidence="5" id="KW-1185">Reference proteome</keyword>
<dbReference type="InterPro" id="IPR009060">
    <property type="entry name" value="UBA-like_sf"/>
</dbReference>
<dbReference type="PANTHER" id="PTHR10677:SF3">
    <property type="entry name" value="FI07626P-RELATED"/>
    <property type="match status" value="1"/>
</dbReference>
<accession>A0A9W8E0L1</accession>
<dbReference type="Pfam" id="PF00627">
    <property type="entry name" value="UBA"/>
    <property type="match status" value="1"/>
</dbReference>
<dbReference type="Proteomes" id="UP001150925">
    <property type="component" value="Unassembled WGS sequence"/>
</dbReference>